<dbReference type="PANTHER" id="PTHR35936">
    <property type="entry name" value="MEMBRANE-BOUND LYTIC MUREIN TRANSGLYCOSYLASE F"/>
    <property type="match status" value="1"/>
</dbReference>
<proteinExistence type="predicted"/>
<accession>A0A916Q8K6</accession>
<evidence type="ECO:0000313" key="5">
    <source>
        <dbReference type="Proteomes" id="UP000613208"/>
    </source>
</evidence>
<dbReference type="Proteomes" id="UP000613208">
    <property type="component" value="Unassembled WGS sequence"/>
</dbReference>
<keyword evidence="1 2" id="KW-0732">Signal</keyword>
<evidence type="ECO:0000256" key="1">
    <source>
        <dbReference type="ARBA" id="ARBA00022729"/>
    </source>
</evidence>
<dbReference type="SUPFAM" id="SSF53850">
    <property type="entry name" value="Periplasmic binding protein-like II"/>
    <property type="match status" value="1"/>
</dbReference>
<feature type="signal peptide" evidence="2">
    <location>
        <begin position="1"/>
        <end position="23"/>
    </location>
</feature>
<evidence type="ECO:0000259" key="3">
    <source>
        <dbReference type="SMART" id="SM00062"/>
    </source>
</evidence>
<sequence length="256" mass="28138">MRLKKLLTLSLAAIMGLSLVACGGNSDESKGEKTYKIASDTTFAPFEFENKDGKRVGIDLELLKAIADEEGFKYEIDAVGFDAAMASVENGQSDGMIAGMSITDERKEKYDFSDSYYTSKVCFATEKGSDIDSLEDLKGKDVVAKVGTVGASYAEKMAKKYDFSVKQVESSAMMYQEVTSGNAVACFEDYPVMNYEIKENGQPLEVPFISDEGSEYGFAVLKGENGELIDMFNSGLKKIKENGEYQKIIDKYAKEN</sequence>
<dbReference type="InterPro" id="IPR001638">
    <property type="entry name" value="Solute-binding_3/MltF_N"/>
</dbReference>
<comment type="caution">
    <text evidence="4">The sequence shown here is derived from an EMBL/GenBank/DDBJ whole genome shotgun (WGS) entry which is preliminary data.</text>
</comment>
<keyword evidence="5" id="KW-1185">Reference proteome</keyword>
<evidence type="ECO:0000256" key="2">
    <source>
        <dbReference type="SAM" id="SignalP"/>
    </source>
</evidence>
<dbReference type="Gene3D" id="3.40.190.10">
    <property type="entry name" value="Periplasmic binding protein-like II"/>
    <property type="match status" value="2"/>
</dbReference>
<dbReference type="SMART" id="SM00062">
    <property type="entry name" value="PBPb"/>
    <property type="match status" value="1"/>
</dbReference>
<reference evidence="4" key="1">
    <citation type="submission" date="2020-06" db="EMBL/GenBank/DDBJ databases">
        <title>Characterization of fructooligosaccharide metabolism and fructooligosaccharide-degrading enzymes in human commensal butyrate producers.</title>
        <authorList>
            <person name="Tanno H."/>
            <person name="Fujii T."/>
            <person name="Hirano K."/>
            <person name="Maeno S."/>
            <person name="Tonozuka T."/>
            <person name="Sakamoto M."/>
            <person name="Ohkuma M."/>
            <person name="Tochio T."/>
            <person name="Endo A."/>
        </authorList>
    </citation>
    <scope>NUCLEOTIDE SEQUENCE</scope>
    <source>
        <strain evidence="4">JCM 17466</strain>
    </source>
</reference>
<gene>
    <name evidence="4" type="ORF">ANBU17_26690</name>
</gene>
<dbReference type="PANTHER" id="PTHR35936:SF38">
    <property type="entry name" value="GLUTAMINE-BINDING PERIPLASMIC PROTEIN"/>
    <property type="match status" value="1"/>
</dbReference>
<organism evidence="4 5">
    <name type="scientific">Anaerostipes butyraticus</name>
    <dbReference type="NCBI Taxonomy" id="645466"/>
    <lineage>
        <taxon>Bacteria</taxon>
        <taxon>Bacillati</taxon>
        <taxon>Bacillota</taxon>
        <taxon>Clostridia</taxon>
        <taxon>Lachnospirales</taxon>
        <taxon>Lachnospiraceae</taxon>
        <taxon>Anaerostipes</taxon>
    </lineage>
</organism>
<feature type="domain" description="Solute-binding protein family 3/N-terminal" evidence="3">
    <location>
        <begin position="34"/>
        <end position="256"/>
    </location>
</feature>
<dbReference type="EMBL" id="BLYI01000062">
    <property type="protein sequence ID" value="GFO86322.1"/>
    <property type="molecule type" value="Genomic_DNA"/>
</dbReference>
<evidence type="ECO:0000313" key="4">
    <source>
        <dbReference type="EMBL" id="GFO86322.1"/>
    </source>
</evidence>
<dbReference type="AlphaFoldDB" id="A0A916Q8K6"/>
<dbReference type="PROSITE" id="PS51257">
    <property type="entry name" value="PROKAR_LIPOPROTEIN"/>
    <property type="match status" value="1"/>
</dbReference>
<protein>
    <recommendedName>
        <fullName evidence="3">Solute-binding protein family 3/N-terminal domain-containing protein</fullName>
    </recommendedName>
</protein>
<name>A0A916Q8K6_9FIRM</name>
<dbReference type="Pfam" id="PF00497">
    <property type="entry name" value="SBP_bac_3"/>
    <property type="match status" value="1"/>
</dbReference>
<feature type="chain" id="PRO_5038820537" description="Solute-binding protein family 3/N-terminal domain-containing protein" evidence="2">
    <location>
        <begin position="24"/>
        <end position="256"/>
    </location>
</feature>